<name>A0ABV9RYL7_9PSEU</name>
<protein>
    <submittedName>
        <fullName evidence="6">Ribosomal protein S18-alanine N-acetyltransferase</fullName>
        <ecNumber evidence="6">2.3.1.266</ecNumber>
    </submittedName>
</protein>
<dbReference type="PANTHER" id="PTHR43420:SF44">
    <property type="entry name" value="ACETYLTRANSFERASE YPEA"/>
    <property type="match status" value="1"/>
</dbReference>
<dbReference type="CDD" id="cd04301">
    <property type="entry name" value="NAT_SF"/>
    <property type="match status" value="1"/>
</dbReference>
<dbReference type="InterPro" id="IPR016181">
    <property type="entry name" value="Acyl_CoA_acyltransferase"/>
</dbReference>
<dbReference type="InterPro" id="IPR050680">
    <property type="entry name" value="YpeA/RimI_acetyltransf"/>
</dbReference>
<sequence length="161" mass="17335">MTSATFRLEPLRRVDLARCAELETILFPGDDPWRESSFQAELDAGHHYVGAYVPAAGLVGYAGISVVGGPGDAEANVHTIGVDPGWQGNGIGRALLRALLARADEFAAPVHLEVRTDNAAAIGLYEAHGFTRIGMRRRYYWPSGADAYTMARPARVAEEAP</sequence>
<evidence type="ECO:0000256" key="3">
    <source>
        <dbReference type="ARBA" id="ARBA00022679"/>
    </source>
</evidence>
<comment type="similarity">
    <text evidence="1">Belongs to the acetyltransferase family. RimI subfamily.</text>
</comment>
<keyword evidence="7" id="KW-1185">Reference proteome</keyword>
<evidence type="ECO:0000313" key="6">
    <source>
        <dbReference type="EMBL" id="MFC4853307.1"/>
    </source>
</evidence>
<dbReference type="InterPro" id="IPR006464">
    <property type="entry name" value="AcTrfase_RimI/Ard1"/>
</dbReference>
<evidence type="ECO:0000313" key="7">
    <source>
        <dbReference type="Proteomes" id="UP001595859"/>
    </source>
</evidence>
<gene>
    <name evidence="6" type="primary">rimI</name>
    <name evidence="6" type="ORF">ACFPCV_07315</name>
</gene>
<dbReference type="NCBIfam" id="TIGR01575">
    <property type="entry name" value="rimI"/>
    <property type="match status" value="1"/>
</dbReference>
<dbReference type="GO" id="GO:0005840">
    <property type="term" value="C:ribosome"/>
    <property type="evidence" value="ECO:0007669"/>
    <property type="project" value="UniProtKB-KW"/>
</dbReference>
<dbReference type="SUPFAM" id="SSF55729">
    <property type="entry name" value="Acyl-CoA N-acyltransferases (Nat)"/>
    <property type="match status" value="1"/>
</dbReference>
<proteinExistence type="inferred from homology"/>
<dbReference type="PROSITE" id="PS51186">
    <property type="entry name" value="GNAT"/>
    <property type="match status" value="1"/>
</dbReference>
<feature type="domain" description="N-acetyltransferase" evidence="5">
    <location>
        <begin position="6"/>
        <end position="155"/>
    </location>
</feature>
<dbReference type="EMBL" id="JBHSIS010000003">
    <property type="protein sequence ID" value="MFC4853307.1"/>
    <property type="molecule type" value="Genomic_DNA"/>
</dbReference>
<dbReference type="RefSeq" id="WP_378055277.1">
    <property type="nucleotide sequence ID" value="NZ_JBHSIS010000003.1"/>
</dbReference>
<dbReference type="Pfam" id="PF00583">
    <property type="entry name" value="Acetyltransf_1"/>
    <property type="match status" value="1"/>
</dbReference>
<keyword evidence="3 6" id="KW-0808">Transferase</keyword>
<dbReference type="Proteomes" id="UP001595859">
    <property type="component" value="Unassembled WGS sequence"/>
</dbReference>
<keyword evidence="2" id="KW-0963">Cytoplasm</keyword>
<evidence type="ECO:0000256" key="2">
    <source>
        <dbReference type="ARBA" id="ARBA00022490"/>
    </source>
</evidence>
<comment type="caution">
    <text evidence="6">The sequence shown here is derived from an EMBL/GenBank/DDBJ whole genome shotgun (WGS) entry which is preliminary data.</text>
</comment>
<dbReference type="PANTHER" id="PTHR43420">
    <property type="entry name" value="ACETYLTRANSFERASE"/>
    <property type="match status" value="1"/>
</dbReference>
<dbReference type="EC" id="2.3.1.266" evidence="6"/>
<dbReference type="GO" id="GO:0008999">
    <property type="term" value="F:protein-N-terminal-alanine acetyltransferase activity"/>
    <property type="evidence" value="ECO:0007669"/>
    <property type="project" value="UniProtKB-EC"/>
</dbReference>
<keyword evidence="4 6" id="KW-0012">Acyltransferase</keyword>
<dbReference type="InterPro" id="IPR000182">
    <property type="entry name" value="GNAT_dom"/>
</dbReference>
<evidence type="ECO:0000256" key="1">
    <source>
        <dbReference type="ARBA" id="ARBA00005395"/>
    </source>
</evidence>
<evidence type="ECO:0000259" key="5">
    <source>
        <dbReference type="PROSITE" id="PS51186"/>
    </source>
</evidence>
<reference evidence="7" key="1">
    <citation type="journal article" date="2019" name="Int. J. Syst. Evol. Microbiol.">
        <title>The Global Catalogue of Microorganisms (GCM) 10K type strain sequencing project: providing services to taxonomists for standard genome sequencing and annotation.</title>
        <authorList>
            <consortium name="The Broad Institute Genomics Platform"/>
            <consortium name="The Broad Institute Genome Sequencing Center for Infectious Disease"/>
            <person name="Wu L."/>
            <person name="Ma J."/>
        </authorList>
    </citation>
    <scope>NUCLEOTIDE SEQUENCE [LARGE SCALE GENOMIC DNA]</scope>
    <source>
        <strain evidence="7">ZS-22-S1</strain>
    </source>
</reference>
<organism evidence="6 7">
    <name type="scientific">Actinophytocola glycyrrhizae</name>
    <dbReference type="NCBI Taxonomy" id="2044873"/>
    <lineage>
        <taxon>Bacteria</taxon>
        <taxon>Bacillati</taxon>
        <taxon>Actinomycetota</taxon>
        <taxon>Actinomycetes</taxon>
        <taxon>Pseudonocardiales</taxon>
        <taxon>Pseudonocardiaceae</taxon>
    </lineage>
</organism>
<keyword evidence="6" id="KW-0687">Ribonucleoprotein</keyword>
<keyword evidence="6" id="KW-0689">Ribosomal protein</keyword>
<accession>A0ABV9RYL7</accession>
<evidence type="ECO:0000256" key="4">
    <source>
        <dbReference type="ARBA" id="ARBA00023315"/>
    </source>
</evidence>
<dbReference type="Gene3D" id="3.40.630.30">
    <property type="match status" value="1"/>
</dbReference>